<name>A0A8J8BF36_9ACTN</name>
<proteinExistence type="predicted"/>
<organism evidence="2 3">
    <name type="scientific">Actinocrinis puniceicyclus</name>
    <dbReference type="NCBI Taxonomy" id="977794"/>
    <lineage>
        <taxon>Bacteria</taxon>
        <taxon>Bacillati</taxon>
        <taxon>Actinomycetota</taxon>
        <taxon>Actinomycetes</taxon>
        <taxon>Catenulisporales</taxon>
        <taxon>Actinospicaceae</taxon>
        <taxon>Actinocrinis</taxon>
    </lineage>
</organism>
<sequence length="157" mass="17196">MGYTVGSFNIETLPGPVTSLDRVRVRAIGSTGGGADRHRDPGAAEVAPAPRRSHRIVRSRGSGRPEEYLVYGLIGSDAQPLAPTVTVVRGRLLRRTTTAATQVVATNVWVATYRGRARQILVASSQEPNSQAARSSPWYRRMNRGLPRRRATYQSRT</sequence>
<gene>
    <name evidence="2" type="ORF">KGA66_24535</name>
</gene>
<reference evidence="2" key="1">
    <citation type="submission" date="2021-04" db="EMBL/GenBank/DDBJ databases">
        <title>Genome based classification of Actinospica acidithermotolerans sp. nov., an actinobacterium isolated from an Indonesian hot spring.</title>
        <authorList>
            <person name="Kusuma A.B."/>
            <person name="Putra K.E."/>
            <person name="Nafisah S."/>
            <person name="Loh J."/>
            <person name="Nouioui I."/>
            <person name="Goodfellow M."/>
        </authorList>
    </citation>
    <scope>NUCLEOTIDE SEQUENCE</scope>
    <source>
        <strain evidence="2">DSM 45618</strain>
    </source>
</reference>
<feature type="compositionally biased region" description="Polar residues" evidence="1">
    <location>
        <begin position="124"/>
        <end position="134"/>
    </location>
</feature>
<comment type="caution">
    <text evidence="2">The sequence shown here is derived from an EMBL/GenBank/DDBJ whole genome shotgun (WGS) entry which is preliminary data.</text>
</comment>
<protein>
    <submittedName>
        <fullName evidence="2">Uncharacterized protein</fullName>
    </submittedName>
</protein>
<keyword evidence="3" id="KW-1185">Reference proteome</keyword>
<dbReference type="AlphaFoldDB" id="A0A8J8BF36"/>
<evidence type="ECO:0000313" key="2">
    <source>
        <dbReference type="EMBL" id="MBS2966235.1"/>
    </source>
</evidence>
<evidence type="ECO:0000313" key="3">
    <source>
        <dbReference type="Proteomes" id="UP000677913"/>
    </source>
</evidence>
<feature type="region of interest" description="Disordered" evidence="1">
    <location>
        <begin position="124"/>
        <end position="157"/>
    </location>
</feature>
<feature type="region of interest" description="Disordered" evidence="1">
    <location>
        <begin position="30"/>
        <end position="61"/>
    </location>
</feature>
<dbReference type="EMBL" id="JAGSXH010000132">
    <property type="protein sequence ID" value="MBS2966235.1"/>
    <property type="molecule type" value="Genomic_DNA"/>
</dbReference>
<feature type="compositionally biased region" description="Basic residues" evidence="1">
    <location>
        <begin position="141"/>
        <end position="151"/>
    </location>
</feature>
<evidence type="ECO:0000256" key="1">
    <source>
        <dbReference type="SAM" id="MobiDB-lite"/>
    </source>
</evidence>
<dbReference type="RefSeq" id="WP_211471108.1">
    <property type="nucleotide sequence ID" value="NZ_JAGSXH010000132.1"/>
</dbReference>
<dbReference type="Proteomes" id="UP000677913">
    <property type="component" value="Unassembled WGS sequence"/>
</dbReference>
<accession>A0A8J8BF36</accession>